<evidence type="ECO:0000313" key="7">
    <source>
        <dbReference type="Proteomes" id="UP001055439"/>
    </source>
</evidence>
<feature type="compositionally biased region" description="Low complexity" evidence="5">
    <location>
        <begin position="69"/>
        <end position="80"/>
    </location>
</feature>
<keyword evidence="4" id="KW-0206">Cytoskeleton</keyword>
<evidence type="ECO:0000256" key="1">
    <source>
        <dbReference type="ARBA" id="ARBA00004267"/>
    </source>
</evidence>
<feature type="region of interest" description="Disordered" evidence="5">
    <location>
        <begin position="58"/>
        <end position="104"/>
    </location>
</feature>
<proteinExistence type="inferred from homology"/>
<gene>
    <name evidence="6" type="ORF">MUK42_12803</name>
</gene>
<dbReference type="PANTHER" id="PTHR28520:SF2">
    <property type="entry name" value="MITOTIC-SPINDLE ORGANIZING PROTEIN 1"/>
    <property type="match status" value="1"/>
</dbReference>
<dbReference type="Pfam" id="PF12554">
    <property type="entry name" value="MOZART1"/>
    <property type="match status" value="1"/>
</dbReference>
<dbReference type="Proteomes" id="UP001055439">
    <property type="component" value="Chromosome 8"/>
</dbReference>
<dbReference type="GO" id="GO:0000931">
    <property type="term" value="C:gamma-tubulin ring complex"/>
    <property type="evidence" value="ECO:0007669"/>
    <property type="project" value="InterPro"/>
</dbReference>
<comment type="similarity">
    <text evidence="2">Belongs to the MOZART1 family.</text>
</comment>
<keyword evidence="3" id="KW-0963">Cytoplasm</keyword>
<dbReference type="GO" id="GO:0031021">
    <property type="term" value="C:interphase microtubule organizing center"/>
    <property type="evidence" value="ECO:0007669"/>
    <property type="project" value="TreeGrafter"/>
</dbReference>
<accession>A0A9E7HV46</accession>
<dbReference type="GO" id="GO:0090307">
    <property type="term" value="P:mitotic spindle assembly"/>
    <property type="evidence" value="ECO:0007669"/>
    <property type="project" value="TreeGrafter"/>
</dbReference>
<dbReference type="Gene3D" id="2.40.50.140">
    <property type="entry name" value="Nucleic acid-binding proteins"/>
    <property type="match status" value="1"/>
</dbReference>
<dbReference type="AlphaFoldDB" id="A0A9E7HV46"/>
<dbReference type="GO" id="GO:0051415">
    <property type="term" value="P:microtubule nucleation by interphase microtubule organizing center"/>
    <property type="evidence" value="ECO:0007669"/>
    <property type="project" value="TreeGrafter"/>
</dbReference>
<organism evidence="6 7">
    <name type="scientific">Musa troglodytarum</name>
    <name type="common">fe'i banana</name>
    <dbReference type="NCBI Taxonomy" id="320322"/>
    <lineage>
        <taxon>Eukaryota</taxon>
        <taxon>Viridiplantae</taxon>
        <taxon>Streptophyta</taxon>
        <taxon>Embryophyta</taxon>
        <taxon>Tracheophyta</taxon>
        <taxon>Spermatophyta</taxon>
        <taxon>Magnoliopsida</taxon>
        <taxon>Liliopsida</taxon>
        <taxon>Zingiberales</taxon>
        <taxon>Musaceae</taxon>
        <taxon>Musa</taxon>
    </lineage>
</organism>
<dbReference type="GO" id="GO:0005819">
    <property type="term" value="C:spindle"/>
    <property type="evidence" value="ECO:0007669"/>
    <property type="project" value="TreeGrafter"/>
</dbReference>
<evidence type="ECO:0000256" key="4">
    <source>
        <dbReference type="ARBA" id="ARBA00023212"/>
    </source>
</evidence>
<keyword evidence="7" id="KW-1185">Reference proteome</keyword>
<dbReference type="InterPro" id="IPR012340">
    <property type="entry name" value="NA-bd_OB-fold"/>
</dbReference>
<dbReference type="InterPro" id="IPR022214">
    <property type="entry name" value="MZT1"/>
</dbReference>
<reference evidence="6" key="1">
    <citation type="submission" date="2022-05" db="EMBL/GenBank/DDBJ databases">
        <title>The Musa troglodytarum L. genome provides insights into the mechanism of non-climacteric behaviour and enrichment of carotenoids.</title>
        <authorList>
            <person name="Wang J."/>
        </authorList>
    </citation>
    <scope>NUCLEOTIDE SEQUENCE</scope>
    <source>
        <tissue evidence="6">Leaf</tissue>
    </source>
</reference>
<evidence type="ECO:0000256" key="2">
    <source>
        <dbReference type="ARBA" id="ARBA00011015"/>
    </source>
</evidence>
<dbReference type="EMBL" id="CP097510">
    <property type="protein sequence ID" value="URE40186.1"/>
    <property type="molecule type" value="Genomic_DNA"/>
</dbReference>
<name>A0A9E7HV46_9LILI</name>
<dbReference type="OrthoDB" id="48571at2759"/>
<comment type="subcellular location">
    <subcellularLocation>
        <location evidence="1">Cytoplasm</location>
        <location evidence="1">Cytoskeleton</location>
        <location evidence="1">Microtubule organizing center</location>
    </subcellularLocation>
</comment>
<dbReference type="PANTHER" id="PTHR28520">
    <property type="entry name" value="MITOTIC-SPINDLE ORGANIZING PROTEIN 1"/>
    <property type="match status" value="1"/>
</dbReference>
<evidence type="ECO:0000256" key="5">
    <source>
        <dbReference type="SAM" id="MobiDB-lite"/>
    </source>
</evidence>
<dbReference type="GO" id="GO:0033566">
    <property type="term" value="P:gamma-tubulin complex localization"/>
    <property type="evidence" value="ECO:0007669"/>
    <property type="project" value="InterPro"/>
</dbReference>
<evidence type="ECO:0000256" key="3">
    <source>
        <dbReference type="ARBA" id="ARBA00022490"/>
    </source>
</evidence>
<protein>
    <submittedName>
        <fullName evidence="6">Regulatory subunit 4</fullName>
    </submittedName>
</protein>
<evidence type="ECO:0000313" key="6">
    <source>
        <dbReference type="EMBL" id="URE40186.1"/>
    </source>
</evidence>
<sequence>MESAAEAARNAKETLELAFQMSNILETGLDRHTLSLLIALCDRGVNPEALAALVRELSPAPRAMPPDPSTTTNTSSSSRPNTHHGDKGKKFEPGASKQKSPLAAARLPAVTPLSERCLRFLKLERIKDYLLRRQAEKNEYKVDDLRGSPMNVENLEELIGESHAIVSLSVGPEYHIRILSLVVKDRLERGCAILMHNKNDSVGGVMAVFSSETRVTCNADCEHQ</sequence>
<feature type="compositionally biased region" description="Basic and acidic residues" evidence="5">
    <location>
        <begin position="83"/>
        <end position="92"/>
    </location>
</feature>